<evidence type="ECO:0000313" key="2">
    <source>
        <dbReference type="Proteomes" id="UP000289738"/>
    </source>
</evidence>
<dbReference type="AlphaFoldDB" id="A0A445BAX4"/>
<dbReference type="EMBL" id="SDMP01000010">
    <property type="protein sequence ID" value="RYR35830.1"/>
    <property type="molecule type" value="Genomic_DNA"/>
</dbReference>
<dbReference type="SUPFAM" id="SSF55797">
    <property type="entry name" value="PR-1-like"/>
    <property type="match status" value="1"/>
</dbReference>
<comment type="caution">
    <text evidence="1">The sequence shown here is derived from an EMBL/GenBank/DDBJ whole genome shotgun (WGS) entry which is preliminary data.</text>
</comment>
<dbReference type="STRING" id="3818.A0A445BAX4"/>
<gene>
    <name evidence="1" type="ORF">Ahy_A10g050928</name>
</gene>
<evidence type="ECO:0000313" key="1">
    <source>
        <dbReference type="EMBL" id="RYR35830.1"/>
    </source>
</evidence>
<dbReference type="Proteomes" id="UP000289738">
    <property type="component" value="Chromosome A10"/>
</dbReference>
<sequence>MKMTLSKCWVLPLKWDVKLAKEAQKLLNKLIRSQALTTARILCGIGDPIPLWEQKRWLAWWIADKKYYDRKSNSCISGDCKCYTKCNKCQMRCIRVVCLYGPERNVDGVRPY</sequence>
<keyword evidence="2" id="KW-1185">Reference proteome</keyword>
<dbReference type="Gene3D" id="3.40.33.10">
    <property type="entry name" value="CAP"/>
    <property type="match status" value="1"/>
</dbReference>
<proteinExistence type="predicted"/>
<reference evidence="1 2" key="1">
    <citation type="submission" date="2019-01" db="EMBL/GenBank/DDBJ databases">
        <title>Sequencing of cultivated peanut Arachis hypogaea provides insights into genome evolution and oil improvement.</title>
        <authorList>
            <person name="Chen X."/>
        </authorList>
    </citation>
    <scope>NUCLEOTIDE SEQUENCE [LARGE SCALE GENOMIC DNA]</scope>
    <source>
        <strain evidence="2">cv. Fuhuasheng</strain>
        <tissue evidence="1">Leaves</tissue>
    </source>
</reference>
<dbReference type="InterPro" id="IPR035940">
    <property type="entry name" value="CAP_sf"/>
</dbReference>
<organism evidence="1 2">
    <name type="scientific">Arachis hypogaea</name>
    <name type="common">Peanut</name>
    <dbReference type="NCBI Taxonomy" id="3818"/>
    <lineage>
        <taxon>Eukaryota</taxon>
        <taxon>Viridiplantae</taxon>
        <taxon>Streptophyta</taxon>
        <taxon>Embryophyta</taxon>
        <taxon>Tracheophyta</taxon>
        <taxon>Spermatophyta</taxon>
        <taxon>Magnoliopsida</taxon>
        <taxon>eudicotyledons</taxon>
        <taxon>Gunneridae</taxon>
        <taxon>Pentapetalae</taxon>
        <taxon>rosids</taxon>
        <taxon>fabids</taxon>
        <taxon>Fabales</taxon>
        <taxon>Fabaceae</taxon>
        <taxon>Papilionoideae</taxon>
        <taxon>50 kb inversion clade</taxon>
        <taxon>dalbergioids sensu lato</taxon>
        <taxon>Dalbergieae</taxon>
        <taxon>Pterocarpus clade</taxon>
        <taxon>Arachis</taxon>
    </lineage>
</organism>
<protein>
    <submittedName>
        <fullName evidence="1">Uncharacterized protein</fullName>
    </submittedName>
</protein>
<name>A0A445BAX4_ARAHY</name>
<accession>A0A445BAX4</accession>